<dbReference type="OrthoDB" id="9809746at2"/>
<dbReference type="CDD" id="cd02970">
    <property type="entry name" value="PRX_like2"/>
    <property type="match status" value="1"/>
</dbReference>
<dbReference type="STRING" id="356660.SAMN05444336_102669"/>
<dbReference type="InterPro" id="IPR036249">
    <property type="entry name" value="Thioredoxin-like_sf"/>
</dbReference>
<feature type="domain" description="Thioredoxin" evidence="1">
    <location>
        <begin position="4"/>
        <end position="165"/>
    </location>
</feature>
<dbReference type="EMBL" id="FNMZ01000002">
    <property type="protein sequence ID" value="SDW89890.1"/>
    <property type="molecule type" value="Genomic_DNA"/>
</dbReference>
<dbReference type="GO" id="GO:0016491">
    <property type="term" value="F:oxidoreductase activity"/>
    <property type="evidence" value="ECO:0007669"/>
    <property type="project" value="InterPro"/>
</dbReference>
<name>A0A1H2XAM6_9RHOB</name>
<dbReference type="InterPro" id="IPR013766">
    <property type="entry name" value="Thioredoxin_domain"/>
</dbReference>
<proteinExistence type="predicted"/>
<gene>
    <name evidence="2" type="ORF">SAMN05444336_102669</name>
</gene>
<accession>A0A1H2XAM6</accession>
<evidence type="ECO:0000313" key="3">
    <source>
        <dbReference type="Proteomes" id="UP000199118"/>
    </source>
</evidence>
<sequence>MPRLAPGSAFPDVSVPRLGGGTLALGRPAPDSGRDWAMLVVYRGKHCPICARYLKTLETLLPRLHGLGVDVATVSADPLDKAEAFAADNALTLPVGHDLSPEQMAALGLWISDPRSPQETDRPFPEPAVFVTNAEGRVQILDISNAPFARPDLESLTNGIAFVREKGYPIRGTHAA</sequence>
<organism evidence="2 3">
    <name type="scientific">Albimonas donghaensis</name>
    <dbReference type="NCBI Taxonomy" id="356660"/>
    <lineage>
        <taxon>Bacteria</taxon>
        <taxon>Pseudomonadati</taxon>
        <taxon>Pseudomonadota</taxon>
        <taxon>Alphaproteobacteria</taxon>
        <taxon>Rhodobacterales</taxon>
        <taxon>Paracoccaceae</taxon>
        <taxon>Albimonas</taxon>
    </lineage>
</organism>
<dbReference type="GO" id="GO:0016209">
    <property type="term" value="F:antioxidant activity"/>
    <property type="evidence" value="ECO:0007669"/>
    <property type="project" value="InterPro"/>
</dbReference>
<dbReference type="PROSITE" id="PS51352">
    <property type="entry name" value="THIOREDOXIN_2"/>
    <property type="match status" value="1"/>
</dbReference>
<dbReference type="AlphaFoldDB" id="A0A1H2XAM6"/>
<dbReference type="Proteomes" id="UP000199118">
    <property type="component" value="Unassembled WGS sequence"/>
</dbReference>
<evidence type="ECO:0000313" key="2">
    <source>
        <dbReference type="EMBL" id="SDW89890.1"/>
    </source>
</evidence>
<reference evidence="2 3" key="1">
    <citation type="submission" date="2016-10" db="EMBL/GenBank/DDBJ databases">
        <authorList>
            <person name="de Groot N.N."/>
        </authorList>
    </citation>
    <scope>NUCLEOTIDE SEQUENCE [LARGE SCALE GENOMIC DNA]</scope>
    <source>
        <strain evidence="2 3">DSM 17890</strain>
    </source>
</reference>
<dbReference type="RefSeq" id="WP_092680876.1">
    <property type="nucleotide sequence ID" value="NZ_FNMZ01000002.1"/>
</dbReference>
<dbReference type="Pfam" id="PF00578">
    <property type="entry name" value="AhpC-TSA"/>
    <property type="match status" value="1"/>
</dbReference>
<keyword evidence="3" id="KW-1185">Reference proteome</keyword>
<dbReference type="InterPro" id="IPR000866">
    <property type="entry name" value="AhpC/TSA"/>
</dbReference>
<dbReference type="Gene3D" id="3.40.30.10">
    <property type="entry name" value="Glutaredoxin"/>
    <property type="match status" value="1"/>
</dbReference>
<evidence type="ECO:0000259" key="1">
    <source>
        <dbReference type="PROSITE" id="PS51352"/>
    </source>
</evidence>
<protein>
    <submittedName>
        <fullName evidence="2">Peroxiredoxin</fullName>
    </submittedName>
</protein>
<dbReference type="SUPFAM" id="SSF52833">
    <property type="entry name" value="Thioredoxin-like"/>
    <property type="match status" value="1"/>
</dbReference>